<evidence type="ECO:0000256" key="1">
    <source>
        <dbReference type="SAM" id="MobiDB-lite"/>
    </source>
</evidence>
<reference evidence="3" key="1">
    <citation type="journal article" date="2019" name="Int. J. Syst. Evol. Microbiol.">
        <title>The Global Catalogue of Microorganisms (GCM) 10K type strain sequencing project: providing services to taxonomists for standard genome sequencing and annotation.</title>
        <authorList>
            <consortium name="The Broad Institute Genomics Platform"/>
            <consortium name="The Broad Institute Genome Sequencing Center for Infectious Disease"/>
            <person name="Wu L."/>
            <person name="Ma J."/>
        </authorList>
    </citation>
    <scope>NUCLEOTIDE SEQUENCE [LARGE SCALE GENOMIC DNA]</scope>
    <source>
        <strain evidence="3">JCM 13004</strain>
    </source>
</reference>
<proteinExistence type="predicted"/>
<keyword evidence="3" id="KW-1185">Reference proteome</keyword>
<evidence type="ECO:0000313" key="2">
    <source>
        <dbReference type="EMBL" id="GAA1229489.1"/>
    </source>
</evidence>
<accession>A0ABP4GLS7</accession>
<dbReference type="EMBL" id="BAAALF010000024">
    <property type="protein sequence ID" value="GAA1229489.1"/>
    <property type="molecule type" value="Genomic_DNA"/>
</dbReference>
<comment type="caution">
    <text evidence="2">The sequence shown here is derived from an EMBL/GenBank/DDBJ whole genome shotgun (WGS) entry which is preliminary data.</text>
</comment>
<organism evidence="2 3">
    <name type="scientific">Kitasatospora nipponensis</name>
    <dbReference type="NCBI Taxonomy" id="258049"/>
    <lineage>
        <taxon>Bacteria</taxon>
        <taxon>Bacillati</taxon>
        <taxon>Actinomycetota</taxon>
        <taxon>Actinomycetes</taxon>
        <taxon>Kitasatosporales</taxon>
        <taxon>Streptomycetaceae</taxon>
        <taxon>Kitasatospora</taxon>
    </lineage>
</organism>
<gene>
    <name evidence="2" type="ORF">GCM10009665_19900</name>
</gene>
<protein>
    <submittedName>
        <fullName evidence="2">Uncharacterized protein</fullName>
    </submittedName>
</protein>
<dbReference type="Proteomes" id="UP001500037">
    <property type="component" value="Unassembled WGS sequence"/>
</dbReference>
<sequence>MTSGHVDGDAAEQPTRRDGDQPSLTDPSEEHRLTQRPVLVSDQPAWDAGLTEIDSNLGGNPEWSLGADQNELGLGPTGKWIA</sequence>
<name>A0ABP4GLS7_9ACTN</name>
<evidence type="ECO:0000313" key="3">
    <source>
        <dbReference type="Proteomes" id="UP001500037"/>
    </source>
</evidence>
<feature type="region of interest" description="Disordered" evidence="1">
    <location>
        <begin position="1"/>
        <end position="82"/>
    </location>
</feature>